<evidence type="ECO:0000313" key="2">
    <source>
        <dbReference type="EMBL" id="MDQ0417999.1"/>
    </source>
</evidence>
<organism evidence="2 3">
    <name type="scientific">Croceifilum oryzae</name>
    <dbReference type="NCBI Taxonomy" id="1553429"/>
    <lineage>
        <taxon>Bacteria</taxon>
        <taxon>Bacillati</taxon>
        <taxon>Bacillota</taxon>
        <taxon>Bacilli</taxon>
        <taxon>Bacillales</taxon>
        <taxon>Thermoactinomycetaceae</taxon>
        <taxon>Croceifilum</taxon>
    </lineage>
</organism>
<sequence length="90" mass="10434">MSTPESVFQLLQTVADLNEKVLSLTLRMENTPPQDERLTYSVEQTAKILGISRSKLYDLLNRPDFPVVDIGHRKLIPKRKLEQWLDQQAQ</sequence>
<comment type="caution">
    <text evidence="2">The sequence shown here is derived from an EMBL/GenBank/DDBJ whole genome shotgun (WGS) entry which is preliminary data.</text>
</comment>
<dbReference type="Gene3D" id="3.90.105.50">
    <property type="match status" value="1"/>
</dbReference>
<protein>
    <submittedName>
        <fullName evidence="2">Excisionase family DNA binding protein</fullName>
    </submittedName>
</protein>
<dbReference type="GO" id="GO:0003677">
    <property type="term" value="F:DNA binding"/>
    <property type="evidence" value="ECO:0007669"/>
    <property type="project" value="InterPro"/>
</dbReference>
<accession>A0AAJ1TGD1</accession>
<gene>
    <name evidence="2" type="ORF">J2Z48_002183</name>
</gene>
<dbReference type="EMBL" id="JAUSUV010000008">
    <property type="protein sequence ID" value="MDQ0417999.1"/>
    <property type="molecule type" value="Genomic_DNA"/>
</dbReference>
<dbReference type="Pfam" id="PF12728">
    <property type="entry name" value="HTH_17"/>
    <property type="match status" value="1"/>
</dbReference>
<feature type="domain" description="Helix-turn-helix" evidence="1">
    <location>
        <begin position="40"/>
        <end position="88"/>
    </location>
</feature>
<dbReference type="Proteomes" id="UP001238450">
    <property type="component" value="Unassembled WGS sequence"/>
</dbReference>
<name>A0AAJ1TGD1_9BACL</name>
<evidence type="ECO:0000259" key="1">
    <source>
        <dbReference type="Pfam" id="PF12728"/>
    </source>
</evidence>
<dbReference type="AlphaFoldDB" id="A0AAJ1TGD1"/>
<proteinExistence type="predicted"/>
<keyword evidence="3" id="KW-1185">Reference proteome</keyword>
<dbReference type="InterPro" id="IPR038148">
    <property type="entry name" value="Tn1545/Tn916_Xis"/>
</dbReference>
<dbReference type="RefSeq" id="WP_307253360.1">
    <property type="nucleotide sequence ID" value="NZ_JAUSUV010000008.1"/>
</dbReference>
<dbReference type="InterPro" id="IPR010093">
    <property type="entry name" value="SinI_DNA-bd"/>
</dbReference>
<dbReference type="InterPro" id="IPR041657">
    <property type="entry name" value="HTH_17"/>
</dbReference>
<reference evidence="2 3" key="1">
    <citation type="submission" date="2023-07" db="EMBL/GenBank/DDBJ databases">
        <title>Genomic Encyclopedia of Type Strains, Phase IV (KMG-IV): sequencing the most valuable type-strain genomes for metagenomic binning, comparative biology and taxonomic classification.</title>
        <authorList>
            <person name="Goeker M."/>
        </authorList>
    </citation>
    <scope>NUCLEOTIDE SEQUENCE [LARGE SCALE GENOMIC DNA]</scope>
    <source>
        <strain evidence="2 3">DSM 46876</strain>
    </source>
</reference>
<evidence type="ECO:0000313" key="3">
    <source>
        <dbReference type="Proteomes" id="UP001238450"/>
    </source>
</evidence>
<dbReference type="NCBIfam" id="TIGR01764">
    <property type="entry name" value="excise"/>
    <property type="match status" value="1"/>
</dbReference>